<dbReference type="SUPFAM" id="SSF56104">
    <property type="entry name" value="SAICAR synthase-like"/>
    <property type="match status" value="1"/>
</dbReference>
<dbReference type="InterPro" id="IPR017455">
    <property type="entry name" value="Znf_FYVE-rel"/>
</dbReference>
<reference evidence="15" key="4">
    <citation type="submission" date="2025-09" db="UniProtKB">
        <authorList>
            <consortium name="Ensembl"/>
        </authorList>
    </citation>
    <scope>IDENTIFICATION</scope>
</reference>
<feature type="compositionally biased region" description="Basic residues" evidence="11">
    <location>
        <begin position="753"/>
        <end position="763"/>
    </location>
</feature>
<dbReference type="PANTHER" id="PTHR46715:SF1">
    <property type="entry name" value="1-PHOSPHATIDYLINOSITOL 3-PHOSPHATE 5-KINASE"/>
    <property type="match status" value="1"/>
</dbReference>
<name>F6XJU3_CIOIN</name>
<dbReference type="SUPFAM" id="SSF52029">
    <property type="entry name" value="GroEL apical domain-like"/>
    <property type="match status" value="1"/>
</dbReference>
<keyword evidence="5 9" id="KW-0863">Zinc-finger</keyword>
<reference evidence="15" key="3">
    <citation type="submission" date="2025-08" db="UniProtKB">
        <authorList>
            <consortium name="Ensembl"/>
        </authorList>
    </citation>
    <scope>IDENTIFICATION</scope>
</reference>
<reference evidence="16" key="1">
    <citation type="journal article" date="2002" name="Science">
        <title>The draft genome of Ciona intestinalis: insights into chordate and vertebrate origins.</title>
        <authorList>
            <person name="Dehal P."/>
            <person name="Satou Y."/>
            <person name="Campbell R.K."/>
            <person name="Chapman J."/>
            <person name="Degnan B."/>
            <person name="De Tomaso A."/>
            <person name="Davidson B."/>
            <person name="Di Gregorio A."/>
            <person name="Gelpke M."/>
            <person name="Goodstein D.M."/>
            <person name="Harafuji N."/>
            <person name="Hastings K.E."/>
            <person name="Ho I."/>
            <person name="Hotta K."/>
            <person name="Huang W."/>
            <person name="Kawashima T."/>
            <person name="Lemaire P."/>
            <person name="Martinez D."/>
            <person name="Meinertzhagen I.A."/>
            <person name="Necula S."/>
            <person name="Nonaka M."/>
            <person name="Putnam N."/>
            <person name="Rash S."/>
            <person name="Saiga H."/>
            <person name="Satake M."/>
            <person name="Terry A."/>
            <person name="Yamada L."/>
            <person name="Wang H.G."/>
            <person name="Awazu S."/>
            <person name="Azumi K."/>
            <person name="Boore J."/>
            <person name="Branno M."/>
            <person name="Chin-Bow S."/>
            <person name="DeSantis R."/>
            <person name="Doyle S."/>
            <person name="Francino P."/>
            <person name="Keys D.N."/>
            <person name="Haga S."/>
            <person name="Hayashi H."/>
            <person name="Hino K."/>
            <person name="Imai K.S."/>
            <person name="Inaba K."/>
            <person name="Kano S."/>
            <person name="Kobayashi K."/>
            <person name="Kobayashi M."/>
            <person name="Lee B.I."/>
            <person name="Makabe K.W."/>
            <person name="Manohar C."/>
            <person name="Matassi G."/>
            <person name="Medina M."/>
            <person name="Mochizuki Y."/>
            <person name="Mount S."/>
            <person name="Morishita T."/>
            <person name="Miura S."/>
            <person name="Nakayama A."/>
            <person name="Nishizaka S."/>
            <person name="Nomoto H."/>
            <person name="Ohta F."/>
            <person name="Oishi K."/>
            <person name="Rigoutsos I."/>
            <person name="Sano M."/>
            <person name="Sasaki A."/>
            <person name="Sasakura Y."/>
            <person name="Shoguchi E."/>
            <person name="Shin-i T."/>
            <person name="Spagnuolo A."/>
            <person name="Stainier D."/>
            <person name="Suzuki M.M."/>
            <person name="Tassy O."/>
            <person name="Takatori N."/>
            <person name="Tokuoka M."/>
            <person name="Yagi K."/>
            <person name="Yoshizaki F."/>
            <person name="Wada S."/>
            <person name="Zhang C."/>
            <person name="Hyatt P.D."/>
            <person name="Larimer F."/>
            <person name="Detter C."/>
            <person name="Doggett N."/>
            <person name="Glavina T."/>
            <person name="Hawkins T."/>
            <person name="Richardson P."/>
            <person name="Lucas S."/>
            <person name="Kohara Y."/>
            <person name="Levine M."/>
            <person name="Satoh N."/>
            <person name="Rokhsar D.S."/>
        </authorList>
    </citation>
    <scope>NUCLEOTIDE SEQUENCE [LARGE SCALE GENOMIC DNA]</scope>
</reference>
<dbReference type="Gene3D" id="3.30.800.10">
    <property type="entry name" value="Phosphatidylinositol Phosphate Kinase II Beta"/>
    <property type="match status" value="1"/>
</dbReference>
<dbReference type="FunFam" id="3.30.810.10:FF:000001">
    <property type="entry name" value="1-phosphatidylinositol 3-phosphate 5-kinase FAB1"/>
    <property type="match status" value="1"/>
</dbReference>
<evidence type="ECO:0000256" key="7">
    <source>
        <dbReference type="ARBA" id="ARBA00022833"/>
    </source>
</evidence>
<feature type="region of interest" description="Disordered" evidence="11">
    <location>
        <begin position="1009"/>
        <end position="1036"/>
    </location>
</feature>
<dbReference type="InterPro" id="IPR011011">
    <property type="entry name" value="Znf_FYVE_PHD"/>
</dbReference>
<dbReference type="GO" id="GO:0035556">
    <property type="term" value="P:intracellular signal transduction"/>
    <property type="evidence" value="ECO:0007669"/>
    <property type="project" value="InterPro"/>
</dbReference>
<feature type="domain" description="FYVE-type" evidence="12">
    <location>
        <begin position="9"/>
        <end position="71"/>
    </location>
</feature>
<sequence>DLKQYWMPDKHCHECYECGDRFTTFRRRHHCRICGHIFCSRCCYQFIPREVIAQAGVGMLRSCTYCYSLLTSYTKPTVTNTTAKNLQILNEYDGLIDVRINICLLEIVYSTLFTCFAANSFSLLFKLVLPLILYSKRFIQASHESNTSLNLQLDPFNTSFSRHPKGRSRSLVSGRGSPIEDGVMSPMQTEATRPPFNNQHEQVTFAKGSVQLHELWAKISDDKDGLEFRDHRYRLRKFTQSVTGTELVDWLITRGITETRPQGCAIAQALLDAEWIKSVVDDRVFHDEYCLYQHGTPIKQSRRPSRQSRVLSHEYGTTLDNEPNWVKEISNEEEKDSDDGLHFWSPVIHNPSLLSFRDLYRHDSVNPSQSGGSLSSYVEIDNEHKIIKYKRPSSPPPLESGLKQPKFVDENVTSISADYIRSKFGFGLLCLCLNMLPVSCVGWREKEVQTSHLPSHVKHAFYRLKKLYFRHSMKFLHQLFVREKLHTSWSDVVVPLAKQICDTVTPNAEVNMEICHYVHVKKLLDNEPQDSRLLWGVVFSHNVVHNKMMNRIDNPTIMLLATPLEYQRVQYKLSSLDPIVQQEPEFLKHLISRIVSRKPDIVMSQCSVSHEGRRLLLDAGITLIINVKQPVMERLSRCTNADVAYSIDQLKTVRLGSCDYHTDPTHSLRSESSTNAYKTLIYVDGCDPTKGCSVILRDLPHYLRRQDTDHVIQDRLSRVKRVLLFLIRIMYHGKLEISYLLDQQDVASSFPSSRKKKRCRRSKPTVAPPPIKGFSSETSGRSLYLFIWNVIFVWGRYFMTCPWFLTPTMRCMKPPFCSSKNYIGCRFPVFNKSQTIIILESEVHSAEESVVASGGFVSSVSDDNTITPDFLSANDRTPDSCPDSPLFNAAHKGATFTLPNVDKPNIEVSTELEQSKHGKVLEEKSKVFQDFLKTSLLSTSPLIQPVVPFLLTNKGPSSPLRKYLPERLFWSDSFCSNPESVKHEWVGKNEMILSVEVEAGSSVKQWQGVKHDRMTSHVRMPSQVSTRALSKPASSTQMKDLLASFRARGSNLTPATRTTPSSWGHPLLPPPPSPPTPPEDLTEPTLPPLDCLEPHNHQHIFVLFSSYSLQSPNAPYPCVIPWAVDIDYYHGNDITIGGFLERYCFRPSYHCPSPTCKRPMVEHVRSFVHGNTAMNIVLKELSKPIPVPHILSWCWDPTTKTSTDIRPLSEDGWSMSFAKFLELRLQTHPTVKQDGEVPAFGAFQYFLFKDIVAAFKCYHVQVHDVALPSSKMALSSHGTTQVGYEAMDSIQDMILDAKSSNPYDLLDVGDVGFDVGTLQQTRGNHFDELLSMYQDERCHLRDTADNIHLTLLSIKKRNSNNRQSTEESVIVMRPCEKLVLTWNNRISKVFQQDKNSRRGSKSVPSYPNPPLPLDAVLTSENLKPKRSPVLPSLFETTEAEPASASLLQMLRLYYRFNDVSMFNELFFPQDSADSIGSSYDDSALFSEKSPLTSSQSVPRVSMRSILTHLRTTTPINMVEPPFPPDEHYLLPDTLNLGHVVRDTEPSSIIAYSLATSLYQKSSDAVSSVARCSVARSSDARSSDARFSDAKSSDARSSDARSCYAKSSVASSTNISPTQAPTQPPHNPPEHLEIQFSDSTTKFYCKIYFASKFKDLREKFLDIPESTYITSLSRCVRWDARGGKSGLSFHKTLDDRLVLKQMSKFELQSFLDVAPSYLDHVSDAIRENTPTALSKILGVYRVSFRNMTTNRSFKQDLLIMENLFYKRNIQQVFDLKGSVRNRHVKTGNDPNQNDLVLLDENLLSIMKDHPLYVHQHTKVIIKKALHHDSSFLARHLIIDYSLLVGIDDEKKEIVVGIIDYMRTFTWDKKLEMVVKSYGMIGRQGTRSMPTVVSPELYKTRFCDAMERYFQVVPDRWYGLQAYE</sequence>
<dbReference type="InterPro" id="IPR037378">
    <property type="entry name" value="PIKfyve_DEP"/>
</dbReference>
<dbReference type="FunFam" id="3.50.7.10:FF:000049">
    <property type="match status" value="1"/>
</dbReference>
<dbReference type="CDD" id="cd15725">
    <property type="entry name" value="FYVE_PIKfyve_Fab1"/>
    <property type="match status" value="1"/>
</dbReference>
<dbReference type="GO" id="GO:0010008">
    <property type="term" value="C:endosome membrane"/>
    <property type="evidence" value="ECO:0000318"/>
    <property type="project" value="GO_Central"/>
</dbReference>
<feature type="compositionally biased region" description="Polar residues" evidence="11">
    <location>
        <begin position="1609"/>
        <end position="1620"/>
    </location>
</feature>
<dbReference type="SMART" id="SM00330">
    <property type="entry name" value="PIPKc"/>
    <property type="match status" value="1"/>
</dbReference>
<dbReference type="Gene3D" id="3.30.810.10">
    <property type="entry name" value="2-Layer Sandwich"/>
    <property type="match status" value="1"/>
</dbReference>
<dbReference type="Gene3D" id="1.10.10.10">
    <property type="entry name" value="Winged helix-like DNA-binding domain superfamily/Winged helix DNA-binding domain"/>
    <property type="match status" value="1"/>
</dbReference>
<dbReference type="InterPro" id="IPR036390">
    <property type="entry name" value="WH_DNA-bd_sf"/>
</dbReference>
<feature type="region of interest" description="Disordered" evidence="11">
    <location>
        <begin position="1392"/>
        <end position="1415"/>
    </location>
</feature>
<dbReference type="InterPro" id="IPR027484">
    <property type="entry name" value="PInositol-4-P-5-kinase_N"/>
</dbReference>
<organism evidence="15 16">
    <name type="scientific">Ciona intestinalis</name>
    <name type="common">Transparent sea squirt</name>
    <name type="synonym">Ascidia intestinalis</name>
    <dbReference type="NCBI Taxonomy" id="7719"/>
    <lineage>
        <taxon>Eukaryota</taxon>
        <taxon>Metazoa</taxon>
        <taxon>Chordata</taxon>
        <taxon>Tunicata</taxon>
        <taxon>Ascidiacea</taxon>
        <taxon>Phlebobranchia</taxon>
        <taxon>Cionidae</taxon>
        <taxon>Ciona</taxon>
    </lineage>
</organism>
<dbReference type="CDD" id="cd04448">
    <property type="entry name" value="DEP_PIKfyve"/>
    <property type="match status" value="1"/>
</dbReference>
<evidence type="ECO:0000256" key="4">
    <source>
        <dbReference type="ARBA" id="ARBA00022741"/>
    </source>
</evidence>
<keyword evidence="8 10" id="KW-0067">ATP-binding</keyword>
<dbReference type="OMA" id="QSVWNDT"/>
<dbReference type="InterPro" id="IPR002423">
    <property type="entry name" value="Cpn60/GroEL/TCP-1"/>
</dbReference>
<dbReference type="GO" id="GO:0005524">
    <property type="term" value="F:ATP binding"/>
    <property type="evidence" value="ECO:0007669"/>
    <property type="project" value="UniProtKB-UniRule"/>
</dbReference>
<dbReference type="SUPFAM" id="SSF57903">
    <property type="entry name" value="FYVE/PHD zinc finger"/>
    <property type="match status" value="1"/>
</dbReference>
<dbReference type="InterPro" id="IPR027409">
    <property type="entry name" value="GroEL-like_apical_dom_sf"/>
</dbReference>
<evidence type="ECO:0000313" key="15">
    <source>
        <dbReference type="Ensembl" id="ENSCINP00000021674.2"/>
    </source>
</evidence>
<evidence type="ECO:0000256" key="9">
    <source>
        <dbReference type="PROSITE-ProRule" id="PRU00091"/>
    </source>
</evidence>
<accession>F6XJU3</accession>
<dbReference type="Ensembl" id="ENSCINT00000021920.2">
    <property type="protein sequence ID" value="ENSCINP00000021674.2"/>
    <property type="gene ID" value="ENSCING00000006215.3"/>
</dbReference>
<evidence type="ECO:0000256" key="2">
    <source>
        <dbReference type="ARBA" id="ARBA00022679"/>
    </source>
</evidence>
<dbReference type="Gene3D" id="3.50.7.10">
    <property type="entry name" value="GroEL"/>
    <property type="match status" value="1"/>
</dbReference>
<dbReference type="PROSITE" id="PS50186">
    <property type="entry name" value="DEP"/>
    <property type="match status" value="1"/>
</dbReference>
<evidence type="ECO:0000256" key="8">
    <source>
        <dbReference type="ARBA" id="ARBA00022840"/>
    </source>
</evidence>
<evidence type="ECO:0000256" key="11">
    <source>
        <dbReference type="SAM" id="MobiDB-lite"/>
    </source>
</evidence>
<dbReference type="EMBL" id="EAAA01000846">
    <property type="status" value="NOT_ANNOTATED_CDS"/>
    <property type="molecule type" value="Genomic_DNA"/>
</dbReference>
<feature type="compositionally biased region" description="Polar residues" evidence="11">
    <location>
        <begin position="1022"/>
        <end position="1036"/>
    </location>
</feature>
<dbReference type="InterPro" id="IPR013083">
    <property type="entry name" value="Znf_RING/FYVE/PHD"/>
</dbReference>
<dbReference type="Pfam" id="PF00118">
    <property type="entry name" value="Cpn60_TCP1"/>
    <property type="match status" value="1"/>
</dbReference>
<dbReference type="PROSITE" id="PS50178">
    <property type="entry name" value="ZF_FYVE"/>
    <property type="match status" value="1"/>
</dbReference>
<feature type="domain" description="PIPK" evidence="14">
    <location>
        <begin position="1572"/>
        <end position="1908"/>
    </location>
</feature>
<feature type="region of interest" description="Disordered" evidence="11">
    <location>
        <begin position="752"/>
        <end position="771"/>
    </location>
</feature>
<feature type="compositionally biased region" description="Pro residues" evidence="11">
    <location>
        <begin position="1067"/>
        <end position="1078"/>
    </location>
</feature>
<dbReference type="GO" id="GO:0007033">
    <property type="term" value="P:vacuole organization"/>
    <property type="evidence" value="ECO:0000318"/>
    <property type="project" value="GO_Central"/>
</dbReference>
<dbReference type="STRING" id="7719.ENSCINP00000021674"/>
<dbReference type="InterPro" id="IPR000306">
    <property type="entry name" value="Znf_FYVE"/>
</dbReference>
<dbReference type="InParanoid" id="F6XJU3"/>
<feature type="region of interest" description="Disordered" evidence="11">
    <location>
        <begin position="1051"/>
        <end position="1086"/>
    </location>
</feature>
<keyword evidence="3" id="KW-0479">Metal-binding</keyword>
<evidence type="ECO:0000256" key="5">
    <source>
        <dbReference type="ARBA" id="ARBA00022771"/>
    </source>
</evidence>
<keyword evidence="6 10" id="KW-0418">Kinase</keyword>
<dbReference type="InterPro" id="IPR044769">
    <property type="entry name" value="PIKfyve_PIPKc"/>
</dbReference>
<dbReference type="GO" id="GO:0008270">
    <property type="term" value="F:zinc ion binding"/>
    <property type="evidence" value="ECO:0007669"/>
    <property type="project" value="UniProtKB-KW"/>
</dbReference>
<dbReference type="PROSITE" id="PS51455">
    <property type="entry name" value="PIPK"/>
    <property type="match status" value="1"/>
</dbReference>
<dbReference type="InterPro" id="IPR036388">
    <property type="entry name" value="WH-like_DNA-bd_sf"/>
</dbReference>
<dbReference type="Proteomes" id="UP000008144">
    <property type="component" value="Chromosome 12"/>
</dbReference>
<dbReference type="Gene3D" id="3.30.40.10">
    <property type="entry name" value="Zinc/RING finger domain, C3HC4 (zinc finger)"/>
    <property type="match status" value="1"/>
</dbReference>
<dbReference type="GO" id="GO:0000285">
    <property type="term" value="F:1-phosphatidylinositol-3-phosphate 5-kinase activity"/>
    <property type="evidence" value="ECO:0000318"/>
    <property type="project" value="GO_Central"/>
</dbReference>
<dbReference type="InterPro" id="IPR000591">
    <property type="entry name" value="DEP_dom"/>
</dbReference>
<dbReference type="Pfam" id="PF01363">
    <property type="entry name" value="FYVE"/>
    <property type="match status" value="1"/>
</dbReference>
<dbReference type="PANTHER" id="PTHR46715">
    <property type="entry name" value="1-PHOSPHATIDYLINOSITOL 3-PHOSPHATE 5-KINASE"/>
    <property type="match status" value="1"/>
</dbReference>
<dbReference type="Pfam" id="PF00610">
    <property type="entry name" value="DEP"/>
    <property type="match status" value="1"/>
</dbReference>
<dbReference type="GeneTree" id="ENSGT00940000156307"/>
<evidence type="ECO:0000259" key="14">
    <source>
        <dbReference type="PROSITE" id="PS51455"/>
    </source>
</evidence>
<keyword evidence="4 10" id="KW-0547">Nucleotide-binding</keyword>
<evidence type="ECO:0000259" key="12">
    <source>
        <dbReference type="PROSITE" id="PS50178"/>
    </source>
</evidence>
<proteinExistence type="predicted"/>
<dbReference type="InterPro" id="IPR043548">
    <property type="entry name" value="PIKfyve"/>
</dbReference>
<evidence type="ECO:0000256" key="1">
    <source>
        <dbReference type="ARBA" id="ARBA00012009"/>
    </source>
</evidence>
<evidence type="ECO:0000256" key="10">
    <source>
        <dbReference type="PROSITE-ProRule" id="PRU00781"/>
    </source>
</evidence>
<keyword evidence="16" id="KW-1185">Reference proteome</keyword>
<dbReference type="GO" id="GO:0046854">
    <property type="term" value="P:phosphatidylinositol phosphate biosynthetic process"/>
    <property type="evidence" value="ECO:0000318"/>
    <property type="project" value="GO_Central"/>
</dbReference>
<protein>
    <recommendedName>
        <fullName evidence="1">1-phosphatidylinositol-3-phosphate 5-kinase</fullName>
        <ecNumber evidence="1">2.7.1.150</ecNumber>
    </recommendedName>
</protein>
<dbReference type="InterPro" id="IPR027483">
    <property type="entry name" value="PInositol-4-P-4/5-kinase_C_sf"/>
</dbReference>
<keyword evidence="2 10" id="KW-0808">Transferase</keyword>
<evidence type="ECO:0000256" key="6">
    <source>
        <dbReference type="ARBA" id="ARBA00022777"/>
    </source>
</evidence>
<dbReference type="FunFam" id="3.30.800.10:FF:000022">
    <property type="entry name" value="Zinc finger protein"/>
    <property type="match status" value="1"/>
</dbReference>
<dbReference type="CDD" id="cd17300">
    <property type="entry name" value="PIPKc_PIKfyve"/>
    <property type="match status" value="1"/>
</dbReference>
<feature type="compositionally biased region" description="Polar residues" evidence="11">
    <location>
        <begin position="1051"/>
        <end position="1062"/>
    </location>
</feature>
<reference evidence="15" key="2">
    <citation type="journal article" date="2008" name="Genome Biol.">
        <title>Improved genome assembly and evidence-based global gene model set for the chordate Ciona intestinalis: new insight into intron and operon populations.</title>
        <authorList>
            <person name="Satou Y."/>
            <person name="Mineta K."/>
            <person name="Ogasawara M."/>
            <person name="Sasakura Y."/>
            <person name="Shoguchi E."/>
            <person name="Ueno K."/>
            <person name="Yamada L."/>
            <person name="Matsumoto J."/>
            <person name="Wasserscheid J."/>
            <person name="Dewar K."/>
            <person name="Wiley G.B."/>
            <person name="Macmil S.L."/>
            <person name="Roe B.A."/>
            <person name="Zeller R.W."/>
            <person name="Hastings K.E."/>
            <person name="Lemaire P."/>
            <person name="Lindquist E."/>
            <person name="Endo T."/>
            <person name="Hotta K."/>
            <person name="Inaba K."/>
        </authorList>
    </citation>
    <scope>NUCLEOTIDE SEQUENCE [LARGE SCALE GENOMIC DNA]</scope>
    <source>
        <strain evidence="15">wild type</strain>
    </source>
</reference>
<dbReference type="FunCoup" id="F6XJU3">
    <property type="interactions" value="622"/>
</dbReference>
<evidence type="ECO:0000313" key="16">
    <source>
        <dbReference type="Proteomes" id="UP000008144"/>
    </source>
</evidence>
<dbReference type="Pfam" id="PF01504">
    <property type="entry name" value="PIP5K"/>
    <property type="match status" value="1"/>
</dbReference>
<dbReference type="SMART" id="SM00064">
    <property type="entry name" value="FYVE"/>
    <property type="match status" value="1"/>
</dbReference>
<dbReference type="SMART" id="SM00049">
    <property type="entry name" value="DEP"/>
    <property type="match status" value="1"/>
</dbReference>
<dbReference type="EC" id="2.7.1.150" evidence="1"/>
<keyword evidence="7" id="KW-0862">Zinc</keyword>
<dbReference type="InterPro" id="IPR002498">
    <property type="entry name" value="PInositol-4-P-4/5-kinase_core"/>
</dbReference>
<dbReference type="SUPFAM" id="SSF46785">
    <property type="entry name" value="Winged helix' DNA-binding domain"/>
    <property type="match status" value="1"/>
</dbReference>
<feature type="region of interest" description="Disordered" evidence="11">
    <location>
        <begin position="1609"/>
        <end position="1630"/>
    </location>
</feature>
<feature type="domain" description="DEP" evidence="13">
    <location>
        <begin position="222"/>
        <end position="296"/>
    </location>
</feature>
<evidence type="ECO:0000256" key="3">
    <source>
        <dbReference type="ARBA" id="ARBA00022723"/>
    </source>
</evidence>
<evidence type="ECO:0000259" key="13">
    <source>
        <dbReference type="PROSITE" id="PS50186"/>
    </source>
</evidence>